<feature type="chain" id="PRO_5012917587" evidence="2">
    <location>
        <begin position="23"/>
        <end position="314"/>
    </location>
</feature>
<reference evidence="4 5" key="1">
    <citation type="submission" date="2015-12" db="EMBL/GenBank/DDBJ databases">
        <title>The genome of Folsomia candida.</title>
        <authorList>
            <person name="Faddeeva A."/>
            <person name="Derks M.F."/>
            <person name="Anvar Y."/>
            <person name="Smit S."/>
            <person name="Van Straalen N."/>
            <person name="Roelofs D."/>
        </authorList>
    </citation>
    <scope>NUCLEOTIDE SEQUENCE [LARGE SCALE GENOMIC DNA]</scope>
    <source>
        <strain evidence="4 5">VU population</strain>
        <tissue evidence="4">Whole body</tissue>
    </source>
</reference>
<sequence length="314" mass="34991">MAFQSHVVFLLMCGLSSGFVHAGDQGFGTRNFAGAFGTQDAIEEHDLLQAIRVPFDDPRTQYFEAGLDGFPAYGLREGADIKSHYRLFLPDRLYRDFALLATLKPDGRRETSYLFAVVNPLDTLVQFGLKISPSVVASSPHHTISLLYTDVGSHLVTQTIVAFEVPLMTRRWNRFALKVVGDNITLFLNCKEHSSQTAYRNPKELGFDSASTLYIGQAGPILKGNFQRDNSTRLSGRKSIFTPFLGENVLPSVLGRVGKSEVKTRQISNFPFAFLSKSHDYTTSVSSHVKEKRFSKVSNSLQLHISLSIHKLNI</sequence>
<protein>
    <submittedName>
        <fullName evidence="4">Collagen alpha-1(XV) chain</fullName>
    </submittedName>
</protein>
<gene>
    <name evidence="4" type="ORF">Fcan01_14010</name>
</gene>
<dbReference type="GO" id="GO:0005581">
    <property type="term" value="C:collagen trimer"/>
    <property type="evidence" value="ECO:0007669"/>
    <property type="project" value="UniProtKB-KW"/>
</dbReference>
<keyword evidence="5" id="KW-1185">Reference proteome</keyword>
<evidence type="ECO:0000256" key="2">
    <source>
        <dbReference type="SAM" id="SignalP"/>
    </source>
</evidence>
<dbReference type="EMBL" id="LNIX01000008">
    <property type="protein sequence ID" value="OXA51050.1"/>
    <property type="molecule type" value="Genomic_DNA"/>
</dbReference>
<dbReference type="Proteomes" id="UP000198287">
    <property type="component" value="Unassembled WGS sequence"/>
</dbReference>
<evidence type="ECO:0000259" key="3">
    <source>
        <dbReference type="SMART" id="SM00210"/>
    </source>
</evidence>
<dbReference type="SUPFAM" id="SSF49899">
    <property type="entry name" value="Concanavalin A-like lectins/glucanases"/>
    <property type="match status" value="1"/>
</dbReference>
<feature type="signal peptide" evidence="2">
    <location>
        <begin position="1"/>
        <end position="22"/>
    </location>
</feature>
<feature type="domain" description="Thrombospondin-like N-terminal" evidence="3">
    <location>
        <begin position="44"/>
        <end position="225"/>
    </location>
</feature>
<dbReference type="InterPro" id="IPR048287">
    <property type="entry name" value="TSPN-like_N"/>
</dbReference>
<evidence type="ECO:0000313" key="4">
    <source>
        <dbReference type="EMBL" id="OXA51050.1"/>
    </source>
</evidence>
<name>A0A226E179_FOLCA</name>
<keyword evidence="2" id="KW-0732">Signal</keyword>
<dbReference type="OrthoDB" id="5983381at2759"/>
<evidence type="ECO:0000313" key="5">
    <source>
        <dbReference type="Proteomes" id="UP000198287"/>
    </source>
</evidence>
<proteinExistence type="predicted"/>
<accession>A0A226E179</accession>
<keyword evidence="4" id="KW-0176">Collagen</keyword>
<organism evidence="4 5">
    <name type="scientific">Folsomia candida</name>
    <name type="common">Springtail</name>
    <dbReference type="NCBI Taxonomy" id="158441"/>
    <lineage>
        <taxon>Eukaryota</taxon>
        <taxon>Metazoa</taxon>
        <taxon>Ecdysozoa</taxon>
        <taxon>Arthropoda</taxon>
        <taxon>Hexapoda</taxon>
        <taxon>Collembola</taxon>
        <taxon>Entomobryomorpha</taxon>
        <taxon>Isotomoidea</taxon>
        <taxon>Isotomidae</taxon>
        <taxon>Proisotominae</taxon>
        <taxon>Folsomia</taxon>
    </lineage>
</organism>
<dbReference type="InterPro" id="IPR013320">
    <property type="entry name" value="ConA-like_dom_sf"/>
</dbReference>
<dbReference type="SMART" id="SM00210">
    <property type="entry name" value="TSPN"/>
    <property type="match status" value="1"/>
</dbReference>
<dbReference type="Gene3D" id="2.60.120.200">
    <property type="match status" value="1"/>
</dbReference>
<comment type="caution">
    <text evidence="4">The sequence shown here is derived from an EMBL/GenBank/DDBJ whole genome shotgun (WGS) entry which is preliminary data.</text>
</comment>
<dbReference type="AlphaFoldDB" id="A0A226E179"/>
<keyword evidence="1" id="KW-0677">Repeat</keyword>
<evidence type="ECO:0000256" key="1">
    <source>
        <dbReference type="ARBA" id="ARBA00022737"/>
    </source>
</evidence>